<feature type="domain" description="Tyr recombinase" evidence="5">
    <location>
        <begin position="308"/>
        <end position="503"/>
    </location>
</feature>
<dbReference type="KEGG" id="ntn:D5366_10435"/>
<dbReference type="PANTHER" id="PTHR30349:SF41">
    <property type="entry name" value="INTEGRASE_RECOMBINASE PROTEIN MJ0367-RELATED"/>
    <property type="match status" value="1"/>
</dbReference>
<evidence type="ECO:0000256" key="3">
    <source>
        <dbReference type="ARBA" id="ARBA00023125"/>
    </source>
</evidence>
<sequence length="510" mass="58840">MLKQVGTSYHFRRTIPEHLRGVFGKREIWFSLRTSKKMVAKGRGAYLYAQTTALFEKAPYMSEDTIKHLLDLLKQQEQTYEFILKGQEKIHASERAELILARLQDFKAYENMVDKLQTGTSSLISTFEKVHFRNQIKAEMQREQIDDMKKIITDIGTARQNQSNQISESIERHTQNSSNHRYLISNVVAHHLKSKKCSEDTIKNTKRTLSLFISCFGDMDIRDIDGNIAGDFKDALQALPENWGKQRKNLSIQEEIDRVIAEDLETITQKTVKNHMGRLSVSLKESVNRGVIQRNFFHGWNYDLTAKVVRRAWTDDEIQKLIQSQWMTTVVSNQTYKAIVRMALYTGMRLGEIANIRNEDITEINGIPCFLVQHHDDTDWKPKTSAGIRKVPIHSKLMKYGIMNFMREGEKYLFAELKGSDSRARGQSFSNEFSKHKTSIGLPLAVTFHGFRHTVSTKLRNVKDDIREIWIDALLGHEPSHKSMGTMGYLSGIDIENLQQVVECVKYDCL</sequence>
<organism evidence="6 7">
    <name type="scientific">Neokomagataea tanensis</name>
    <dbReference type="NCBI Taxonomy" id="661191"/>
    <lineage>
        <taxon>Bacteria</taxon>
        <taxon>Pseudomonadati</taxon>
        <taxon>Pseudomonadota</taxon>
        <taxon>Alphaproteobacteria</taxon>
        <taxon>Acetobacterales</taxon>
        <taxon>Acetobacteraceae</taxon>
        <taxon>Neokomagataea</taxon>
    </lineage>
</organism>
<proteinExistence type="inferred from homology"/>
<dbReference type="Pfam" id="PF00589">
    <property type="entry name" value="Phage_integrase"/>
    <property type="match status" value="1"/>
</dbReference>
<dbReference type="RefSeq" id="WP_141493570.1">
    <property type="nucleotide sequence ID" value="NZ_CP032485.1"/>
</dbReference>
<protein>
    <submittedName>
        <fullName evidence="6">Integrase</fullName>
    </submittedName>
</protein>
<dbReference type="InterPro" id="IPR002104">
    <property type="entry name" value="Integrase_catalytic"/>
</dbReference>
<dbReference type="InterPro" id="IPR010998">
    <property type="entry name" value="Integrase_recombinase_N"/>
</dbReference>
<accession>A0A4Y6V6G0</accession>
<dbReference type="Proteomes" id="UP000317214">
    <property type="component" value="Chromosome"/>
</dbReference>
<keyword evidence="3" id="KW-0238">DNA-binding</keyword>
<dbReference type="Pfam" id="PF20172">
    <property type="entry name" value="DUF6538"/>
    <property type="match status" value="1"/>
</dbReference>
<keyword evidence="4" id="KW-0233">DNA recombination</keyword>
<dbReference type="InterPro" id="IPR050090">
    <property type="entry name" value="Tyrosine_recombinase_XerCD"/>
</dbReference>
<dbReference type="PROSITE" id="PS51898">
    <property type="entry name" value="TYR_RECOMBINASE"/>
    <property type="match status" value="1"/>
</dbReference>
<dbReference type="SUPFAM" id="SSF56349">
    <property type="entry name" value="DNA breaking-rejoining enzymes"/>
    <property type="match status" value="1"/>
</dbReference>
<dbReference type="InterPro" id="IPR046668">
    <property type="entry name" value="DUF6538"/>
</dbReference>
<evidence type="ECO:0000256" key="4">
    <source>
        <dbReference type="ARBA" id="ARBA00023172"/>
    </source>
</evidence>
<comment type="similarity">
    <text evidence="1">Belongs to the 'phage' integrase family.</text>
</comment>
<keyword evidence="2" id="KW-0229">DNA integration</keyword>
<reference evidence="6 7" key="1">
    <citation type="submission" date="2018-09" db="EMBL/GenBank/DDBJ databases">
        <title>The complete genome sequence of Neokomagataea tanensis NBRC 106556(T).</title>
        <authorList>
            <person name="Chua K.-O."/>
            <person name="See-Too W.-S."/>
            <person name="Hong K.-W."/>
            <person name="Yin W.-F."/>
            <person name="Chan K.-G."/>
        </authorList>
    </citation>
    <scope>NUCLEOTIDE SEQUENCE [LARGE SCALE GENOMIC DNA]</scope>
    <source>
        <strain evidence="7">AH13 \ NBRC 106556</strain>
    </source>
</reference>
<evidence type="ECO:0000256" key="2">
    <source>
        <dbReference type="ARBA" id="ARBA00022908"/>
    </source>
</evidence>
<evidence type="ECO:0000313" key="6">
    <source>
        <dbReference type="EMBL" id="QDH25563.1"/>
    </source>
</evidence>
<dbReference type="InterPro" id="IPR011010">
    <property type="entry name" value="DNA_brk_join_enz"/>
</dbReference>
<dbReference type="AlphaFoldDB" id="A0A4Y6V6G0"/>
<name>A0A4Y6V6G0_9PROT</name>
<dbReference type="GO" id="GO:0015074">
    <property type="term" value="P:DNA integration"/>
    <property type="evidence" value="ECO:0007669"/>
    <property type="project" value="UniProtKB-KW"/>
</dbReference>
<dbReference type="EMBL" id="CP032485">
    <property type="protein sequence ID" value="QDH25563.1"/>
    <property type="molecule type" value="Genomic_DNA"/>
</dbReference>
<dbReference type="PANTHER" id="PTHR30349">
    <property type="entry name" value="PHAGE INTEGRASE-RELATED"/>
    <property type="match status" value="1"/>
</dbReference>
<dbReference type="Gene3D" id="1.10.150.130">
    <property type="match status" value="1"/>
</dbReference>
<evidence type="ECO:0000256" key="1">
    <source>
        <dbReference type="ARBA" id="ARBA00008857"/>
    </source>
</evidence>
<keyword evidence="7" id="KW-1185">Reference proteome</keyword>
<dbReference type="OrthoDB" id="9784724at2"/>
<gene>
    <name evidence="6" type="ORF">D5366_10435</name>
</gene>
<dbReference type="Gene3D" id="1.10.443.10">
    <property type="entry name" value="Intergrase catalytic core"/>
    <property type="match status" value="1"/>
</dbReference>
<dbReference type="InterPro" id="IPR013762">
    <property type="entry name" value="Integrase-like_cat_sf"/>
</dbReference>
<evidence type="ECO:0000313" key="7">
    <source>
        <dbReference type="Proteomes" id="UP000317214"/>
    </source>
</evidence>
<evidence type="ECO:0000259" key="5">
    <source>
        <dbReference type="PROSITE" id="PS51898"/>
    </source>
</evidence>
<dbReference type="GO" id="GO:0006310">
    <property type="term" value="P:DNA recombination"/>
    <property type="evidence" value="ECO:0007669"/>
    <property type="project" value="UniProtKB-KW"/>
</dbReference>
<dbReference type="GO" id="GO:0003677">
    <property type="term" value="F:DNA binding"/>
    <property type="evidence" value="ECO:0007669"/>
    <property type="project" value="UniProtKB-KW"/>
</dbReference>